<dbReference type="KEGG" id="pus:CKA81_06685"/>
<proteinExistence type="predicted"/>
<sequence length="68" mass="7597">MEPGHGTCYETSLNISVYQTEGHMSYESVPLMLYTLGIFLAVAVIYINWREQSEDNRSSTGNGPETAH</sequence>
<dbReference type="EMBL" id="CP022987">
    <property type="protein sequence ID" value="QAA93555.1"/>
    <property type="molecule type" value="Genomic_DNA"/>
</dbReference>
<dbReference type="AlphaFoldDB" id="A0A410GB85"/>
<accession>A0A410GB85</accession>
<keyword evidence="1" id="KW-1133">Transmembrane helix</keyword>
<keyword evidence="1" id="KW-0472">Membrane</keyword>
<dbReference type="Proteomes" id="UP000283474">
    <property type="component" value="Chromosome"/>
</dbReference>
<name>A0A410GB85_9BURK</name>
<reference evidence="2 3" key="1">
    <citation type="submission" date="2017-08" db="EMBL/GenBank/DDBJ databases">
        <authorList>
            <person name="Park S.-J."/>
            <person name="Kim H."/>
        </authorList>
    </citation>
    <scope>NUCLEOTIDE SEQUENCE [LARGE SCALE GENOMIC DNA]</scope>
    <source>
        <strain evidence="3">ye3</strain>
    </source>
</reference>
<evidence type="ECO:0000256" key="1">
    <source>
        <dbReference type="SAM" id="Phobius"/>
    </source>
</evidence>
<protein>
    <submittedName>
        <fullName evidence="2">Uncharacterized protein</fullName>
    </submittedName>
</protein>
<keyword evidence="3" id="KW-1185">Reference proteome</keyword>
<evidence type="ECO:0000313" key="3">
    <source>
        <dbReference type="Proteomes" id="UP000283474"/>
    </source>
</evidence>
<gene>
    <name evidence="2" type="ORF">CKA81_06685</name>
</gene>
<feature type="transmembrane region" description="Helical" evidence="1">
    <location>
        <begin position="31"/>
        <end position="49"/>
    </location>
</feature>
<evidence type="ECO:0000313" key="2">
    <source>
        <dbReference type="EMBL" id="QAA93555.1"/>
    </source>
</evidence>
<keyword evidence="1" id="KW-0812">Transmembrane</keyword>
<organism evidence="2 3">
    <name type="scientific">Pollutimonas thiosulfatoxidans</name>
    <dbReference type="NCBI Taxonomy" id="2028345"/>
    <lineage>
        <taxon>Bacteria</taxon>
        <taxon>Pseudomonadati</taxon>
        <taxon>Pseudomonadota</taxon>
        <taxon>Betaproteobacteria</taxon>
        <taxon>Burkholderiales</taxon>
        <taxon>Alcaligenaceae</taxon>
        <taxon>Pollutimonas</taxon>
    </lineage>
</organism>